<dbReference type="PROSITE" id="PS00061">
    <property type="entry name" value="ADH_SHORT"/>
    <property type="match status" value="1"/>
</dbReference>
<dbReference type="Gene3D" id="3.40.50.720">
    <property type="entry name" value="NAD(P)-binding Rossmann-like Domain"/>
    <property type="match status" value="1"/>
</dbReference>
<feature type="domain" description="Ketoreductase" evidence="3">
    <location>
        <begin position="6"/>
        <end position="187"/>
    </location>
</feature>
<gene>
    <name evidence="4" type="ORF">G6047_15795</name>
</gene>
<dbReference type="GO" id="GO:0016616">
    <property type="term" value="F:oxidoreductase activity, acting on the CH-OH group of donors, NAD or NADP as acceptor"/>
    <property type="evidence" value="ECO:0007669"/>
    <property type="project" value="TreeGrafter"/>
</dbReference>
<dbReference type="EMBL" id="JAAMPU010000108">
    <property type="protein sequence ID" value="NMH29502.1"/>
    <property type="molecule type" value="Genomic_DNA"/>
</dbReference>
<dbReference type="Pfam" id="PF13561">
    <property type="entry name" value="adh_short_C2"/>
    <property type="match status" value="1"/>
</dbReference>
<dbReference type="InterPro" id="IPR020904">
    <property type="entry name" value="Sc_DH/Rdtase_CS"/>
</dbReference>
<dbReference type="SMART" id="SM00822">
    <property type="entry name" value="PKS_KR"/>
    <property type="match status" value="1"/>
</dbReference>
<evidence type="ECO:0000313" key="4">
    <source>
        <dbReference type="EMBL" id="NMH29502.1"/>
    </source>
</evidence>
<dbReference type="InterPro" id="IPR057326">
    <property type="entry name" value="KR_dom"/>
</dbReference>
<sequence>MNLEGKTIVVTGASSGIGRAIAIHLSRLGAKCALIGRDEKRLEETKAACASEAFCVPMDFTDFAAHEPALSQIVERLGPVFGFVHSAGIEQTVLLQFVNPEQLRQIFELNVYSAIQFSGLLTKKKYRTEQQSLVFISSIMGIVGNKGLTAYSATKGALIAMVRSMALELASKQVRVNAISPGHIADSGMTAHMESTLSAEALQKIEENHPLGLGKCEDVAASVAFLLSDGARWITGQNLVVDGGYSIR</sequence>
<organism evidence="4 5">
    <name type="scientific">Flavobacterium silvaticum</name>
    <dbReference type="NCBI Taxonomy" id="1852020"/>
    <lineage>
        <taxon>Bacteria</taxon>
        <taxon>Pseudomonadati</taxon>
        <taxon>Bacteroidota</taxon>
        <taxon>Flavobacteriia</taxon>
        <taxon>Flavobacteriales</taxon>
        <taxon>Flavobacteriaceae</taxon>
        <taxon>Flavobacterium</taxon>
    </lineage>
</organism>
<reference evidence="4" key="1">
    <citation type="submission" date="2020-02" db="EMBL/GenBank/DDBJ databases">
        <title>Flavobacterium sp. genome.</title>
        <authorList>
            <person name="Jung H.S."/>
            <person name="Baek J.H."/>
            <person name="Jeon C.O."/>
        </authorList>
    </citation>
    <scope>NUCLEOTIDE SEQUENCE</scope>
    <source>
        <strain evidence="4">SE-s28</strain>
    </source>
</reference>
<protein>
    <submittedName>
        <fullName evidence="4">SDR family oxidoreductase</fullName>
    </submittedName>
</protein>
<dbReference type="InterPro" id="IPR036291">
    <property type="entry name" value="NAD(P)-bd_dom_sf"/>
</dbReference>
<name>A0A972JKU8_9FLAO</name>
<proteinExistence type="inferred from homology"/>
<accession>A0A972JKU8</accession>
<dbReference type="Proteomes" id="UP000712080">
    <property type="component" value="Unassembled WGS sequence"/>
</dbReference>
<comment type="caution">
    <text evidence="4">The sequence shown here is derived from an EMBL/GenBank/DDBJ whole genome shotgun (WGS) entry which is preliminary data.</text>
</comment>
<dbReference type="CDD" id="cd05233">
    <property type="entry name" value="SDR_c"/>
    <property type="match status" value="1"/>
</dbReference>
<evidence type="ECO:0000256" key="2">
    <source>
        <dbReference type="ARBA" id="ARBA00023002"/>
    </source>
</evidence>
<dbReference type="PANTHER" id="PTHR42760">
    <property type="entry name" value="SHORT-CHAIN DEHYDROGENASES/REDUCTASES FAMILY MEMBER"/>
    <property type="match status" value="1"/>
</dbReference>
<keyword evidence="5" id="KW-1185">Reference proteome</keyword>
<dbReference type="PANTHER" id="PTHR42760:SF133">
    <property type="entry name" value="3-OXOACYL-[ACYL-CARRIER-PROTEIN] REDUCTASE"/>
    <property type="match status" value="1"/>
</dbReference>
<dbReference type="PRINTS" id="PR00081">
    <property type="entry name" value="GDHRDH"/>
</dbReference>
<dbReference type="FunFam" id="3.40.50.720:FF:000084">
    <property type="entry name" value="Short-chain dehydrogenase reductase"/>
    <property type="match status" value="1"/>
</dbReference>
<dbReference type="RefSeq" id="WP_169528589.1">
    <property type="nucleotide sequence ID" value="NZ_JAAMPU010000108.1"/>
</dbReference>
<evidence type="ECO:0000256" key="1">
    <source>
        <dbReference type="ARBA" id="ARBA00006484"/>
    </source>
</evidence>
<dbReference type="AlphaFoldDB" id="A0A972JKU8"/>
<dbReference type="SUPFAM" id="SSF51735">
    <property type="entry name" value="NAD(P)-binding Rossmann-fold domains"/>
    <property type="match status" value="1"/>
</dbReference>
<comment type="similarity">
    <text evidence="1">Belongs to the short-chain dehydrogenases/reductases (SDR) family.</text>
</comment>
<evidence type="ECO:0000313" key="5">
    <source>
        <dbReference type="Proteomes" id="UP000712080"/>
    </source>
</evidence>
<keyword evidence="2" id="KW-0560">Oxidoreductase</keyword>
<evidence type="ECO:0000259" key="3">
    <source>
        <dbReference type="SMART" id="SM00822"/>
    </source>
</evidence>
<dbReference type="InterPro" id="IPR002347">
    <property type="entry name" value="SDR_fam"/>
</dbReference>